<accession>F2KRE6</accession>
<sequence>MALNENIIISTLRYLKSKIEGLHREGTIRYSTYVNLDRCCDELLSTLYLTKHSMEGEPSKIARLKKLIDKMFELKTIVECISSGVVDRSYDGYLRELLTRLRDVEELDLWTIKYGRNFSPFCYPSYESGELSFILVTPEKPNFLSSDLVGLLAHEVAHIHDIVDNYKNQVNKIKIGEALADILGHILVEFAFVHSLGYYIEKVVGLNNANQTKTCHPSWVARIWVLRALTGEIWQEQKIIKRNEDYLQSLLTRVPELDNLEEHLVKDCVREYRNNARNFVRFKFNEAILAKLEDLSDPEVENLGEVEKIIREAVLKNVQAV</sequence>
<dbReference type="AlphaFoldDB" id="F2KRE6"/>
<evidence type="ECO:0000313" key="1">
    <source>
        <dbReference type="EMBL" id="AEA47880.1"/>
    </source>
</evidence>
<reference evidence="1 2" key="1">
    <citation type="submission" date="2011-03" db="EMBL/GenBank/DDBJ databases">
        <title>The complete genome of Archaeoglobus veneficus SNP6.</title>
        <authorList>
            <consortium name="US DOE Joint Genome Institute (JGI-PGF)"/>
            <person name="Lucas S."/>
            <person name="Copeland A."/>
            <person name="Lapidus A."/>
            <person name="Bruce D."/>
            <person name="Goodwin L."/>
            <person name="Pitluck S."/>
            <person name="Kyrpides N."/>
            <person name="Mavromatis K."/>
            <person name="Pagani I."/>
            <person name="Ivanova N."/>
            <person name="Mikhailova N."/>
            <person name="Lu M."/>
            <person name="Detter J.C."/>
            <person name="Tapia R."/>
            <person name="Han C."/>
            <person name="Land M."/>
            <person name="Hauser L."/>
            <person name="Markowitz V."/>
            <person name="Cheng J.-F."/>
            <person name="Hugenholtz P."/>
            <person name="Woyke T."/>
            <person name="Wu D."/>
            <person name="Spring S."/>
            <person name="Brambilla E."/>
            <person name="Klenk H.-P."/>
            <person name="Eisen J.A."/>
        </authorList>
    </citation>
    <scope>NUCLEOTIDE SEQUENCE [LARGE SCALE GENOMIC DNA]</scope>
    <source>
        <strain>SNP6</strain>
    </source>
</reference>
<dbReference type="KEGG" id="ave:Arcve_1887"/>
<dbReference type="EMBL" id="CP002588">
    <property type="protein sequence ID" value="AEA47880.1"/>
    <property type="molecule type" value="Genomic_DNA"/>
</dbReference>
<dbReference type="Proteomes" id="UP000008136">
    <property type="component" value="Chromosome"/>
</dbReference>
<evidence type="ECO:0000313" key="2">
    <source>
        <dbReference type="Proteomes" id="UP000008136"/>
    </source>
</evidence>
<organism evidence="1 2">
    <name type="scientific">Archaeoglobus veneficus (strain DSM 11195 / SNP6)</name>
    <dbReference type="NCBI Taxonomy" id="693661"/>
    <lineage>
        <taxon>Archaea</taxon>
        <taxon>Methanobacteriati</taxon>
        <taxon>Methanobacteriota</taxon>
        <taxon>Archaeoglobi</taxon>
        <taxon>Archaeoglobales</taxon>
        <taxon>Archaeoglobaceae</taxon>
        <taxon>Archaeoglobus</taxon>
    </lineage>
</organism>
<name>F2KRE6_ARCVS</name>
<protein>
    <submittedName>
        <fullName evidence="1">Uncharacterized protein</fullName>
    </submittedName>
</protein>
<dbReference type="HOGENOM" id="CLU_864949_0_0_2"/>
<dbReference type="STRING" id="693661.Arcve_1887"/>
<keyword evidence="2" id="KW-1185">Reference proteome</keyword>
<proteinExistence type="predicted"/>
<gene>
    <name evidence="1" type="ordered locus">Arcve_1887</name>
</gene>